<feature type="domain" description="Expansin-like CBD" evidence="9">
    <location>
        <begin position="183"/>
        <end position="234"/>
    </location>
</feature>
<dbReference type="Gene3D" id="2.40.40.10">
    <property type="entry name" value="RlpA-like domain"/>
    <property type="match status" value="1"/>
</dbReference>
<dbReference type="InterPro" id="IPR036378">
    <property type="entry name" value="FAS1_dom_sf"/>
</dbReference>
<evidence type="ECO:0000256" key="1">
    <source>
        <dbReference type="ARBA" id="ARBA00004170"/>
    </source>
</evidence>
<evidence type="ECO:0000256" key="6">
    <source>
        <dbReference type="SAM" id="SignalP"/>
    </source>
</evidence>
<evidence type="ECO:0000259" key="7">
    <source>
        <dbReference type="PROSITE" id="PS50213"/>
    </source>
</evidence>
<reference evidence="10" key="1">
    <citation type="submission" date="2020-11" db="EMBL/GenBank/DDBJ databases">
        <title>Chlorella ohadii genome sequencing and assembly.</title>
        <authorList>
            <person name="Murik O."/>
            <person name="Treves H."/>
            <person name="Kedem I."/>
            <person name="Shotland Y."/>
            <person name="Kaplan A."/>
        </authorList>
    </citation>
    <scope>NUCLEOTIDE SEQUENCE</scope>
    <source>
        <strain evidence="10">1</strain>
    </source>
</reference>
<gene>
    <name evidence="10" type="ORF">COHA_002621</name>
</gene>
<keyword evidence="4" id="KW-0964">Secreted</keyword>
<dbReference type="EMBL" id="JADXDR010000036">
    <property type="protein sequence ID" value="KAI7843723.1"/>
    <property type="molecule type" value="Genomic_DNA"/>
</dbReference>
<dbReference type="InterPro" id="IPR007117">
    <property type="entry name" value="Expansin_CBD"/>
</dbReference>
<name>A0AAD5H7E3_9CHLO</name>
<evidence type="ECO:0000256" key="3">
    <source>
        <dbReference type="ARBA" id="ARBA00005392"/>
    </source>
</evidence>
<evidence type="ECO:0000259" key="8">
    <source>
        <dbReference type="PROSITE" id="PS50842"/>
    </source>
</evidence>
<keyword evidence="6" id="KW-0732">Signal</keyword>
<feature type="domain" description="Expansin-like EG45" evidence="8">
    <location>
        <begin position="54"/>
        <end position="169"/>
    </location>
</feature>
<evidence type="ECO:0000259" key="9">
    <source>
        <dbReference type="PROSITE" id="PS50843"/>
    </source>
</evidence>
<keyword evidence="4" id="KW-0134">Cell wall</keyword>
<dbReference type="AlphaFoldDB" id="A0AAD5H7E3"/>
<dbReference type="Gene3D" id="2.30.180.10">
    <property type="entry name" value="FAS1 domain"/>
    <property type="match status" value="1"/>
</dbReference>
<dbReference type="InterPro" id="IPR002963">
    <property type="entry name" value="Expansin"/>
</dbReference>
<keyword evidence="5" id="KW-0472">Membrane</keyword>
<dbReference type="Pfam" id="PF01357">
    <property type="entry name" value="Expansin_C"/>
    <property type="match status" value="1"/>
</dbReference>
<evidence type="ECO:0000256" key="2">
    <source>
        <dbReference type="ARBA" id="ARBA00004191"/>
    </source>
</evidence>
<feature type="signal peptide" evidence="6">
    <location>
        <begin position="1"/>
        <end position="22"/>
    </location>
</feature>
<dbReference type="SUPFAM" id="SSF82153">
    <property type="entry name" value="FAS1 domain"/>
    <property type="match status" value="1"/>
</dbReference>
<feature type="domain" description="FAS1" evidence="7">
    <location>
        <begin position="224"/>
        <end position="375"/>
    </location>
</feature>
<dbReference type="CDD" id="cd22271">
    <property type="entry name" value="DPBB_EXP_N-like"/>
    <property type="match status" value="1"/>
</dbReference>
<dbReference type="GO" id="GO:0016020">
    <property type="term" value="C:membrane"/>
    <property type="evidence" value="ECO:0007669"/>
    <property type="project" value="UniProtKB-SubCell"/>
</dbReference>
<dbReference type="InterPro" id="IPR007112">
    <property type="entry name" value="Expansin/allergen_DPBB_dom"/>
</dbReference>
<organism evidence="10 11">
    <name type="scientific">Chlorella ohadii</name>
    <dbReference type="NCBI Taxonomy" id="2649997"/>
    <lineage>
        <taxon>Eukaryota</taxon>
        <taxon>Viridiplantae</taxon>
        <taxon>Chlorophyta</taxon>
        <taxon>core chlorophytes</taxon>
        <taxon>Trebouxiophyceae</taxon>
        <taxon>Chlorellales</taxon>
        <taxon>Chlorellaceae</taxon>
        <taxon>Chlorella clade</taxon>
        <taxon>Chlorella</taxon>
    </lineage>
</organism>
<dbReference type="Proteomes" id="UP001205105">
    <property type="component" value="Unassembled WGS sequence"/>
</dbReference>
<accession>A0AAD5H7E3</accession>
<dbReference type="PANTHER" id="PTHR31867">
    <property type="entry name" value="EXPANSIN-A15"/>
    <property type="match status" value="1"/>
</dbReference>
<evidence type="ECO:0000256" key="4">
    <source>
        <dbReference type="ARBA" id="ARBA00022512"/>
    </source>
</evidence>
<dbReference type="SUPFAM" id="SSF50685">
    <property type="entry name" value="Barwin-like endoglucanases"/>
    <property type="match status" value="1"/>
</dbReference>
<dbReference type="InterPro" id="IPR000782">
    <property type="entry name" value="FAS1_domain"/>
</dbReference>
<evidence type="ECO:0000256" key="5">
    <source>
        <dbReference type="ARBA" id="ARBA00023136"/>
    </source>
</evidence>
<evidence type="ECO:0000313" key="10">
    <source>
        <dbReference type="EMBL" id="KAI7843723.1"/>
    </source>
</evidence>
<dbReference type="GO" id="GO:0009664">
    <property type="term" value="P:plant-type cell wall organization"/>
    <property type="evidence" value="ECO:0007669"/>
    <property type="project" value="InterPro"/>
</dbReference>
<feature type="chain" id="PRO_5041932384" description="Expansin-like EG45 domain-containing protein" evidence="6">
    <location>
        <begin position="23"/>
        <end position="380"/>
    </location>
</feature>
<dbReference type="InterPro" id="IPR036908">
    <property type="entry name" value="RlpA-like_sf"/>
</dbReference>
<sequence length="380" mass="39433">MRPLGVALALLLALAAVPRASAGPLGDFIEGTAVPFGGPADGQDPHVASGGLVSGSCGYGQLSQQDWPHWAAVAVSPSSFLSANGTRHPLLGCGACLELRCDPRPGFEGRCPANPDGSSAIALVTDTCKDCPPSKLTLHYLAFQQKLANPDQGELGIRFRLVECPVPGNIVADIDTYRAAAGGYIRLSLENVAGTGALESVEIRKSPMAGDRLSLAGTSWTRMTNSWGSKWELSPELSMLVHYLDVAAVLFPSSNPLPGIAPLLEDASTSITLSAPTDEAWAAVPPQVDLKDILLFLITQGQVVVPDTRQMLPEDLASGGVNLKLDTLNGAALQVVAGLEGIALRDGSSLTPDSQVVSANTMVCSSVVNVVTAAVPLPFP</sequence>
<proteinExistence type="inferred from homology"/>
<comment type="caution">
    <text evidence="10">The sequence shown here is derived from an EMBL/GenBank/DDBJ whole genome shotgun (WGS) entry which is preliminary data.</text>
</comment>
<comment type="similarity">
    <text evidence="3">Belongs to the expansin family. Expansin A subfamily.</text>
</comment>
<dbReference type="PROSITE" id="PS50843">
    <property type="entry name" value="EXPANSIN_CBD"/>
    <property type="match status" value="1"/>
</dbReference>
<dbReference type="PROSITE" id="PS50213">
    <property type="entry name" value="FAS1"/>
    <property type="match status" value="1"/>
</dbReference>
<evidence type="ECO:0008006" key="12">
    <source>
        <dbReference type="Google" id="ProtNLM"/>
    </source>
</evidence>
<dbReference type="PROSITE" id="PS50842">
    <property type="entry name" value="EXPANSIN_EG45"/>
    <property type="match status" value="1"/>
</dbReference>
<protein>
    <recommendedName>
        <fullName evidence="12">Expansin-like EG45 domain-containing protein</fullName>
    </recommendedName>
</protein>
<evidence type="ECO:0000313" key="11">
    <source>
        <dbReference type="Proteomes" id="UP001205105"/>
    </source>
</evidence>
<comment type="subcellular location">
    <subcellularLocation>
        <location evidence="1">Membrane</location>
        <topology evidence="1">Peripheral membrane protein</topology>
    </subcellularLocation>
    <subcellularLocation>
        <location evidence="2">Secreted</location>
        <location evidence="2">Cell wall</location>
    </subcellularLocation>
</comment>
<keyword evidence="11" id="KW-1185">Reference proteome</keyword>